<dbReference type="Pfam" id="PF00400">
    <property type="entry name" value="WD40"/>
    <property type="match status" value="7"/>
</dbReference>
<dbReference type="EMBL" id="JAGTJS010000027">
    <property type="protein sequence ID" value="KAH7234149.1"/>
    <property type="molecule type" value="Genomic_DNA"/>
</dbReference>
<dbReference type="PANTHER" id="PTHR44090:SF1">
    <property type="entry name" value="SUPERKILLER COMPLEX PROTEIN 8"/>
    <property type="match status" value="1"/>
</dbReference>
<gene>
    <name evidence="4" type="ORF">B0J15DRAFT_408609</name>
</gene>
<evidence type="ECO:0000256" key="3">
    <source>
        <dbReference type="PROSITE-ProRule" id="PRU00221"/>
    </source>
</evidence>
<dbReference type="InterPro" id="IPR051510">
    <property type="entry name" value="SKI8"/>
</dbReference>
<proteinExistence type="predicted"/>
<dbReference type="Gene3D" id="2.130.10.10">
    <property type="entry name" value="YVTN repeat-like/Quinoprotein amine dehydrogenase"/>
    <property type="match status" value="1"/>
</dbReference>
<dbReference type="SUPFAM" id="SSF50978">
    <property type="entry name" value="WD40 repeat-like"/>
    <property type="match status" value="1"/>
</dbReference>
<dbReference type="Proteomes" id="UP000736672">
    <property type="component" value="Unassembled WGS sequence"/>
</dbReference>
<keyword evidence="1 3" id="KW-0853">WD repeat</keyword>
<feature type="repeat" description="WD" evidence="3">
    <location>
        <begin position="201"/>
        <end position="234"/>
    </location>
</feature>
<reference evidence="4" key="1">
    <citation type="journal article" date="2021" name="Nat. Commun.">
        <title>Genetic determinants of endophytism in the Arabidopsis root mycobiome.</title>
        <authorList>
            <person name="Mesny F."/>
            <person name="Miyauchi S."/>
            <person name="Thiergart T."/>
            <person name="Pickel B."/>
            <person name="Atanasova L."/>
            <person name="Karlsson M."/>
            <person name="Huettel B."/>
            <person name="Barry K.W."/>
            <person name="Haridas S."/>
            <person name="Chen C."/>
            <person name="Bauer D."/>
            <person name="Andreopoulos W."/>
            <person name="Pangilinan J."/>
            <person name="LaButti K."/>
            <person name="Riley R."/>
            <person name="Lipzen A."/>
            <person name="Clum A."/>
            <person name="Drula E."/>
            <person name="Henrissat B."/>
            <person name="Kohler A."/>
            <person name="Grigoriev I.V."/>
            <person name="Martin F.M."/>
            <person name="Hacquard S."/>
        </authorList>
    </citation>
    <scope>NUCLEOTIDE SEQUENCE</scope>
    <source>
        <strain evidence="4">FSSC 5 MPI-SDFR-AT-0091</strain>
    </source>
</reference>
<organism evidence="4 5">
    <name type="scientific">Fusarium solani</name>
    <name type="common">Filamentous fungus</name>
    <dbReference type="NCBI Taxonomy" id="169388"/>
    <lineage>
        <taxon>Eukaryota</taxon>
        <taxon>Fungi</taxon>
        <taxon>Dikarya</taxon>
        <taxon>Ascomycota</taxon>
        <taxon>Pezizomycotina</taxon>
        <taxon>Sordariomycetes</taxon>
        <taxon>Hypocreomycetidae</taxon>
        <taxon>Hypocreales</taxon>
        <taxon>Nectriaceae</taxon>
        <taxon>Fusarium</taxon>
        <taxon>Fusarium solani species complex</taxon>
    </lineage>
</organism>
<dbReference type="PROSITE" id="PS50082">
    <property type="entry name" value="WD_REPEATS_2"/>
    <property type="match status" value="6"/>
</dbReference>
<name>A0A9P9JZ47_FUSSL</name>
<feature type="repeat" description="WD" evidence="3">
    <location>
        <begin position="73"/>
        <end position="114"/>
    </location>
</feature>
<dbReference type="InterPro" id="IPR019775">
    <property type="entry name" value="WD40_repeat_CS"/>
</dbReference>
<dbReference type="InterPro" id="IPR020472">
    <property type="entry name" value="WD40_PAC1"/>
</dbReference>
<accession>A0A9P9JZ47</accession>
<feature type="repeat" description="WD" evidence="3">
    <location>
        <begin position="294"/>
        <end position="325"/>
    </location>
</feature>
<feature type="repeat" description="WD" evidence="3">
    <location>
        <begin position="252"/>
        <end position="293"/>
    </location>
</feature>
<dbReference type="OrthoDB" id="6133115at2759"/>
<dbReference type="GO" id="GO:0032991">
    <property type="term" value="C:protein-containing complex"/>
    <property type="evidence" value="ECO:0007669"/>
    <property type="project" value="UniProtKB-ARBA"/>
</dbReference>
<dbReference type="PRINTS" id="PR00320">
    <property type="entry name" value="GPROTEINBRPT"/>
</dbReference>
<keyword evidence="2" id="KW-0677">Repeat</keyword>
<evidence type="ECO:0000256" key="1">
    <source>
        <dbReference type="ARBA" id="ARBA00022574"/>
    </source>
</evidence>
<dbReference type="PROSITE" id="PS00678">
    <property type="entry name" value="WD_REPEATS_1"/>
    <property type="match status" value="3"/>
</dbReference>
<keyword evidence="5" id="KW-1185">Reference proteome</keyword>
<dbReference type="PANTHER" id="PTHR44090">
    <property type="entry name" value="WD REPEAT-CONTAINING PROTEIN 61"/>
    <property type="match status" value="1"/>
</dbReference>
<sequence length="333" mass="36679">MRTPQRVASRPRRQLQRDLDVDLVHVLEHSFPVTSVRFSHDGMHMATSSHRTARIFDTQTGEQVRVLDHNIPHTDQSIYISSVSFSPDDHYLATGGDNGMVCLWDIESGTILAQLEGRRGEIHAIEFSPDGRSIISGASDGTVHLWDVNTRANTRTLSTGDMIVSVTFSPDMQLIASGSEDGSITVWETSTGARLTRLEGPEGHRKSILSVAFSPDGETLVSASFDQTIKLWHLGMPIQTQSTWEVKCIKTLQGHMNILNSVTFTPDGNGLLSGFRDSSLEFWDRKTGMAQFMLQGHTDTIYSVAVSPRGGIFATASADGEARVWLYGPYLAE</sequence>
<dbReference type="InterPro" id="IPR036322">
    <property type="entry name" value="WD40_repeat_dom_sf"/>
</dbReference>
<dbReference type="CDD" id="cd00200">
    <property type="entry name" value="WD40"/>
    <property type="match status" value="1"/>
</dbReference>
<dbReference type="InterPro" id="IPR001680">
    <property type="entry name" value="WD40_rpt"/>
</dbReference>
<comment type="caution">
    <text evidence="4">The sequence shown here is derived from an EMBL/GenBank/DDBJ whole genome shotgun (WGS) entry which is preliminary data.</text>
</comment>
<protein>
    <submittedName>
        <fullName evidence="4">WD40-repeat-containing domain protein</fullName>
    </submittedName>
</protein>
<evidence type="ECO:0000313" key="5">
    <source>
        <dbReference type="Proteomes" id="UP000736672"/>
    </source>
</evidence>
<dbReference type="PROSITE" id="PS50294">
    <property type="entry name" value="WD_REPEATS_REGION"/>
    <property type="match status" value="6"/>
</dbReference>
<evidence type="ECO:0000256" key="2">
    <source>
        <dbReference type="ARBA" id="ARBA00022737"/>
    </source>
</evidence>
<evidence type="ECO:0000313" key="4">
    <source>
        <dbReference type="EMBL" id="KAH7234149.1"/>
    </source>
</evidence>
<dbReference type="SMART" id="SM00320">
    <property type="entry name" value="WD40"/>
    <property type="match status" value="7"/>
</dbReference>
<dbReference type="InterPro" id="IPR015943">
    <property type="entry name" value="WD40/YVTN_repeat-like_dom_sf"/>
</dbReference>
<feature type="repeat" description="WD" evidence="3">
    <location>
        <begin position="115"/>
        <end position="156"/>
    </location>
</feature>
<feature type="repeat" description="WD" evidence="3">
    <location>
        <begin position="163"/>
        <end position="197"/>
    </location>
</feature>
<dbReference type="AlphaFoldDB" id="A0A9P9JZ47"/>
<dbReference type="GO" id="GO:0005634">
    <property type="term" value="C:nucleus"/>
    <property type="evidence" value="ECO:0007669"/>
    <property type="project" value="TreeGrafter"/>
</dbReference>